<dbReference type="PANTHER" id="PTHR47962">
    <property type="entry name" value="ATP-DEPENDENT HELICASE LHR-RELATED-RELATED"/>
    <property type="match status" value="1"/>
</dbReference>
<protein>
    <submittedName>
        <fullName evidence="3">DUF3427 domain-containing protein</fullName>
    </submittedName>
</protein>
<proteinExistence type="predicted"/>
<dbReference type="Pfam" id="PF04851">
    <property type="entry name" value="ResIII"/>
    <property type="match status" value="1"/>
</dbReference>
<evidence type="ECO:0000259" key="2">
    <source>
        <dbReference type="PROSITE" id="PS51194"/>
    </source>
</evidence>
<dbReference type="Gene3D" id="3.30.870.10">
    <property type="entry name" value="Endonuclease Chain A"/>
    <property type="match status" value="1"/>
</dbReference>
<dbReference type="Pfam" id="PF13091">
    <property type="entry name" value="PLDc_2"/>
    <property type="match status" value="1"/>
</dbReference>
<dbReference type="PROSITE" id="PS51192">
    <property type="entry name" value="HELICASE_ATP_BIND_1"/>
    <property type="match status" value="1"/>
</dbReference>
<dbReference type="InterPro" id="IPR052511">
    <property type="entry name" value="ATP-dep_Helicase"/>
</dbReference>
<dbReference type="InterPro" id="IPR006935">
    <property type="entry name" value="Helicase/UvrB_N"/>
</dbReference>
<evidence type="ECO:0000313" key="4">
    <source>
        <dbReference type="Proteomes" id="UP001589700"/>
    </source>
</evidence>
<reference evidence="3 4" key="1">
    <citation type="submission" date="2024-09" db="EMBL/GenBank/DDBJ databases">
        <authorList>
            <person name="Sun Q."/>
            <person name="Mori K."/>
        </authorList>
    </citation>
    <scope>NUCLEOTIDE SEQUENCE [LARGE SCALE GENOMIC DNA]</scope>
    <source>
        <strain evidence="3 4">CCM 7659</strain>
    </source>
</reference>
<organism evidence="3 4">
    <name type="scientific">Dietzia aerolata</name>
    <dbReference type="NCBI Taxonomy" id="595984"/>
    <lineage>
        <taxon>Bacteria</taxon>
        <taxon>Bacillati</taxon>
        <taxon>Actinomycetota</taxon>
        <taxon>Actinomycetes</taxon>
        <taxon>Mycobacteriales</taxon>
        <taxon>Dietziaceae</taxon>
        <taxon>Dietzia</taxon>
    </lineage>
</organism>
<gene>
    <name evidence="3" type="ORF">ACFFVD_14350</name>
</gene>
<dbReference type="InterPro" id="IPR014001">
    <property type="entry name" value="Helicase_ATP-bd"/>
</dbReference>
<dbReference type="RefSeq" id="WP_182631042.1">
    <property type="nucleotide sequence ID" value="NZ_JAALDM010000024.1"/>
</dbReference>
<dbReference type="SMART" id="SM00490">
    <property type="entry name" value="HELICc"/>
    <property type="match status" value="1"/>
</dbReference>
<name>A0ABV5JTM5_9ACTN</name>
<dbReference type="InterPro" id="IPR025202">
    <property type="entry name" value="PLD-like_dom"/>
</dbReference>
<dbReference type="SMART" id="SM00487">
    <property type="entry name" value="DEXDc"/>
    <property type="match status" value="1"/>
</dbReference>
<evidence type="ECO:0000259" key="1">
    <source>
        <dbReference type="PROSITE" id="PS51192"/>
    </source>
</evidence>
<dbReference type="InterPro" id="IPR027417">
    <property type="entry name" value="P-loop_NTPase"/>
</dbReference>
<dbReference type="Gene3D" id="3.40.50.300">
    <property type="entry name" value="P-loop containing nucleotide triphosphate hydrolases"/>
    <property type="match status" value="2"/>
</dbReference>
<dbReference type="SUPFAM" id="SSF52540">
    <property type="entry name" value="P-loop containing nucleoside triphosphate hydrolases"/>
    <property type="match status" value="1"/>
</dbReference>
<accession>A0ABV5JTM5</accession>
<dbReference type="EMBL" id="JBHMDY010000008">
    <property type="protein sequence ID" value="MFB9260981.1"/>
    <property type="molecule type" value="Genomic_DNA"/>
</dbReference>
<dbReference type="Proteomes" id="UP001589700">
    <property type="component" value="Unassembled WGS sequence"/>
</dbReference>
<feature type="domain" description="Helicase ATP-binding" evidence="1">
    <location>
        <begin position="316"/>
        <end position="469"/>
    </location>
</feature>
<dbReference type="PANTHER" id="PTHR47962:SF7">
    <property type="entry name" value="MITOCHONDRIAL ATP-DEPENDENT HELICASE IRC3-RELATED"/>
    <property type="match status" value="1"/>
</dbReference>
<dbReference type="Pfam" id="PF11907">
    <property type="entry name" value="DUF3427"/>
    <property type="match status" value="1"/>
</dbReference>
<dbReference type="InterPro" id="IPR021835">
    <property type="entry name" value="DUF3427"/>
</dbReference>
<comment type="caution">
    <text evidence="3">The sequence shown here is derived from an EMBL/GenBank/DDBJ whole genome shotgun (WGS) entry which is preliminary data.</text>
</comment>
<dbReference type="SUPFAM" id="SSF56024">
    <property type="entry name" value="Phospholipase D/nuclease"/>
    <property type="match status" value="1"/>
</dbReference>
<dbReference type="Pfam" id="PF00271">
    <property type="entry name" value="Helicase_C"/>
    <property type="match status" value="1"/>
</dbReference>
<evidence type="ECO:0000313" key="3">
    <source>
        <dbReference type="EMBL" id="MFB9260981.1"/>
    </source>
</evidence>
<dbReference type="CDD" id="cd18032">
    <property type="entry name" value="DEXHc_RE_I_III_res"/>
    <property type="match status" value="1"/>
</dbReference>
<dbReference type="InterPro" id="IPR001650">
    <property type="entry name" value="Helicase_C-like"/>
</dbReference>
<keyword evidence="4" id="KW-1185">Reference proteome</keyword>
<dbReference type="PROSITE" id="PS51194">
    <property type="entry name" value="HELICASE_CTER"/>
    <property type="match status" value="1"/>
</dbReference>
<sequence length="1019" mass="113296">MSAPLPDGLYESVITPRLQQRLDATTGSRRIVNLDPVLAPEVLGRHVGDAVQRFLESVDHDKRLEAVERFLGVLDSDADDLAGGSVLQSIYPAGRKEPRRPSTPLSEGALLTNARDEPGFGNELALEMESADEVDLLCAFVKFTGVTVLAPQFQLLAERKITPRVLTTTYMGATDRRALDVLVKDYGAQVKVRFEKASTRLHAKAWLFRRLSGFDTAYVGSSNLSRSALVDGLEWNVRLSSVAHAAQMAKFETVFDSYWNLADFEIYDPDTDADKLDRALEESGGRKSSSVLVTLSGLEVRPFGHQQLMLDALATEREVFDNHRNLLVAATGTGKTVVAALDYRAMVEKADGIQPSLLFVAHRKEILVQALRTYRAVLGDGSFGELFVGGERPRHWKHVFASVQSLDRDEAARANWDVLVIDEFHHAKASSYRRLLTRFTASETLGLTATPERADGVDVREFFDGRTAYELRLWDALEQDLLCPFHYYGISDNTDLRDVEWTAGQYSPGALSALYTGNDARTFLILKALREKVLDPNRMRALGFCVSVDHAKYMAKAFTARGIPSAAIVGTTDPDERRALVEQLKSGELRCIFTVDVFNEGVDIPSVDVVLMLRPTASSTVFIQQLGRGLRRSPGKAVLIVLDFVGQHRADFNLAGRFHAMTGLSRRRLESDLDVGFPSLPGASRIVLDEVSRDEVLQSIKAAVKANTKHALAKDLQSLGAVPKLAEFLNETNRELDDIYRTDRSWTTIVSIATGNAAPEGQEKKLLKRLQRLRTVDDLERIREYTRVSEGILAGQTFSRGDLWASMLIDYLLPSQSTPDFAQTVAELAEYPRLFEELVQLMEASTRNIHHVPLPLDGSLADLPLRSHASYSREELLSALDWRGKDGRPQGSREGVAWSETHQTDLFFINLHKDENVFSPSTMYRDVPVSPTLFDWESQSGTSQTSRAGRRYLSQRKNGTSVLLAVRNSPKDDVTTAPFILLGNADYVSHSGERPIQIRWKLRRPMPADLLAQASALGI</sequence>
<feature type="domain" description="Helicase C-terminal" evidence="2">
    <location>
        <begin position="528"/>
        <end position="688"/>
    </location>
</feature>
<dbReference type="CDD" id="cd18799">
    <property type="entry name" value="SF2_C_EcoAI-like"/>
    <property type="match status" value="1"/>
</dbReference>